<sequence>MEDTCDPGRPFVGRRRQSYPLGQIFVARDADHRHWPCVWNVGQQRAERDRHLYVQRLGQIDDTGAESVPAHRRLGAGQQNQVTRSARRSRSPDLDHRPADLTCFAFDKADLRPGRLKVVELLRIDVREAIRIERRGEEVDGRGSGFSGVVPTAEGADHRWSPQPVRPLFPDHWWHNSTVPDRTPPATRIDYLLSAGALGSSAARSCLIAELAIRQET</sequence>
<organism evidence="2">
    <name type="scientific">freshwater metagenome</name>
    <dbReference type="NCBI Taxonomy" id="449393"/>
    <lineage>
        <taxon>unclassified sequences</taxon>
        <taxon>metagenomes</taxon>
        <taxon>ecological metagenomes</taxon>
    </lineage>
</organism>
<evidence type="ECO:0000256" key="1">
    <source>
        <dbReference type="SAM" id="MobiDB-lite"/>
    </source>
</evidence>
<evidence type="ECO:0000313" key="2">
    <source>
        <dbReference type="EMBL" id="CAB4346792.1"/>
    </source>
</evidence>
<feature type="region of interest" description="Disordered" evidence="1">
    <location>
        <begin position="68"/>
        <end position="94"/>
    </location>
</feature>
<gene>
    <name evidence="2" type="ORF">UFOPK3522_01478</name>
</gene>
<protein>
    <submittedName>
        <fullName evidence="2">Unannotated protein</fullName>
    </submittedName>
</protein>
<dbReference type="EMBL" id="CAESAO010000169">
    <property type="protein sequence ID" value="CAB4346792.1"/>
    <property type="molecule type" value="Genomic_DNA"/>
</dbReference>
<reference evidence="2" key="1">
    <citation type="submission" date="2020-05" db="EMBL/GenBank/DDBJ databases">
        <authorList>
            <person name="Chiriac C."/>
            <person name="Salcher M."/>
            <person name="Ghai R."/>
            <person name="Kavagutti S V."/>
        </authorList>
    </citation>
    <scope>NUCLEOTIDE SEQUENCE</scope>
</reference>
<proteinExistence type="predicted"/>
<name>A0A6J5ZZI5_9ZZZZ</name>
<accession>A0A6J5ZZI5</accession>
<dbReference type="AlphaFoldDB" id="A0A6J5ZZI5"/>